<dbReference type="InterPro" id="IPR004843">
    <property type="entry name" value="Calcineurin-like_PHP"/>
</dbReference>
<dbReference type="Proteomes" id="UP001142055">
    <property type="component" value="Chromosome 3"/>
</dbReference>
<dbReference type="GO" id="GO:0004722">
    <property type="term" value="F:protein serine/threonine phosphatase activity"/>
    <property type="evidence" value="ECO:0007669"/>
    <property type="project" value="UniProtKB-EC"/>
</dbReference>
<organism evidence="4 5">
    <name type="scientific">Blomia tropicalis</name>
    <name type="common">Mite</name>
    <dbReference type="NCBI Taxonomy" id="40697"/>
    <lineage>
        <taxon>Eukaryota</taxon>
        <taxon>Metazoa</taxon>
        <taxon>Ecdysozoa</taxon>
        <taxon>Arthropoda</taxon>
        <taxon>Chelicerata</taxon>
        <taxon>Arachnida</taxon>
        <taxon>Acari</taxon>
        <taxon>Acariformes</taxon>
        <taxon>Sarcoptiformes</taxon>
        <taxon>Astigmata</taxon>
        <taxon>Glycyphagoidea</taxon>
        <taxon>Echimyopodidae</taxon>
        <taxon>Blomia</taxon>
    </lineage>
</organism>
<dbReference type="Gene3D" id="3.60.21.10">
    <property type="match status" value="1"/>
</dbReference>
<dbReference type="PANTHER" id="PTHR11668">
    <property type="entry name" value="SERINE/THREONINE PROTEIN PHOSPHATASE"/>
    <property type="match status" value="1"/>
</dbReference>
<dbReference type="SUPFAM" id="SSF47473">
    <property type="entry name" value="EF-hand"/>
    <property type="match status" value="1"/>
</dbReference>
<feature type="compositionally biased region" description="Low complexity" evidence="2">
    <location>
        <begin position="372"/>
        <end position="385"/>
    </location>
</feature>
<dbReference type="InterPro" id="IPR029052">
    <property type="entry name" value="Metallo-depent_PP-like"/>
</dbReference>
<protein>
    <recommendedName>
        <fullName evidence="1">Serine/threonine-protein phosphatase</fullName>
        <ecNumber evidence="1">3.1.3.16</ecNumber>
    </recommendedName>
</protein>
<reference evidence="4" key="1">
    <citation type="submission" date="2022-12" db="EMBL/GenBank/DDBJ databases">
        <title>Genome assemblies of Blomia tropicalis.</title>
        <authorList>
            <person name="Cui Y."/>
        </authorList>
    </citation>
    <scope>NUCLEOTIDE SEQUENCE</scope>
    <source>
        <tissue evidence="4">Adult mites</tissue>
    </source>
</reference>
<keyword evidence="5" id="KW-1185">Reference proteome</keyword>
<feature type="compositionally biased region" description="Polar residues" evidence="2">
    <location>
        <begin position="20"/>
        <end position="40"/>
    </location>
</feature>
<comment type="similarity">
    <text evidence="1">Belongs to the PPP phosphatase family.</text>
</comment>
<evidence type="ECO:0000256" key="2">
    <source>
        <dbReference type="SAM" id="MobiDB-lite"/>
    </source>
</evidence>
<accession>A0A9Q0M2I0</accession>
<dbReference type="EC" id="3.1.3.16" evidence="1"/>
<dbReference type="EMBL" id="JAPWDV010000003">
    <property type="protein sequence ID" value="KAJ6217714.1"/>
    <property type="molecule type" value="Genomic_DNA"/>
</dbReference>
<dbReference type="SMART" id="SM00156">
    <property type="entry name" value="PP2Ac"/>
    <property type="match status" value="1"/>
</dbReference>
<feature type="compositionally biased region" description="Basic residues" evidence="2">
    <location>
        <begin position="1"/>
        <end position="15"/>
    </location>
</feature>
<dbReference type="CDD" id="cd00144">
    <property type="entry name" value="MPP_PPP_family"/>
    <property type="match status" value="1"/>
</dbReference>
<dbReference type="PANTHER" id="PTHR11668:SF496">
    <property type="entry name" value="SERINE_THREONINE-PROTEIN PHOSPHATASE"/>
    <property type="match status" value="1"/>
</dbReference>
<comment type="catalytic activity">
    <reaction evidence="1">
        <text>O-phospho-L-threonyl-[protein] + H2O = L-threonyl-[protein] + phosphate</text>
        <dbReference type="Rhea" id="RHEA:47004"/>
        <dbReference type="Rhea" id="RHEA-COMP:11060"/>
        <dbReference type="Rhea" id="RHEA-COMP:11605"/>
        <dbReference type="ChEBI" id="CHEBI:15377"/>
        <dbReference type="ChEBI" id="CHEBI:30013"/>
        <dbReference type="ChEBI" id="CHEBI:43474"/>
        <dbReference type="ChEBI" id="CHEBI:61977"/>
        <dbReference type="EC" id="3.1.3.16"/>
    </reaction>
</comment>
<sequence>MAKKSGKCKNKRKKSLDRLPTSSSSRDVLTANKPRSSQSIGLARRHNSVTSIASQYNQSCGRFTGRITPNESLKQVKEALMVDSYGQSLYDCVLVYLQCPKHKKVALTSVDKGQFLPFGPIYNGESWLTSVATLINHILDLGNKVNESRTFTEPTVVDILRVQVPIYFQFITRVTYYSELSTYACHTGQCCKDNPIVAWFDISSVRLKNNSNEQYLGPEPVIFNELAVPNHAKCREITVLDALVYEVGTGQRTPQGQLLNFCGYTEEDVLRLYGDFILHCYPSEFMTYYTFETYLKRADLKLCNKARQLEAIFRSFNFNQTNGYINFNEFILGLAMIDKLNGYRANDFNEIKESNGQDKSDTKTKSKKVSKSKSVSKSASMVKTKSGNKIHNKGTANFTSQLNEITAGYIFRYFAKSTNVNSSSKHNQLSEEDFNNALTSLSLSEGEILKLKQLGSKNKSPLSEKDFISIVASRLSPNTCSSIYSACTISMLDHFTLKTAYPPINFRQIKKRQDCINAIQAKLSRARELCSNCRSKRYTAASYLVKVSSNGIICDPTSNRQPDVERMSKAKRALSEHYFMPNYVCNQMADMIRKFASKLQMYQLKGNFEALDWVKERNACLGKIEKVCEDARQLFERESRVVKITSPCYVIGDIHGNLRDLLIYEQIIWRQGPYFCTANCLLLGDYVDRGDWSIECILYLLSMKLLAPERLFMLRGNHESRALQREFTFFNECIDKFGSVDGNRIFELFNKTFDYMPVCAIIDEQIFCAHGGIPSCANKLEQIMSIPCPLVDPDCDSEIAMEILWNDPITSQEYSDLIANSEEAKNSAQLLPKGFLSNTKRGTGCYFSEQAIRNFMEGNSVSHVIRAHELIPSGYQYHAGGRCLTVFSCSYYCDGINQAAVAMVHDSKIRVVKVDTGTKEDLNRRVRP</sequence>
<dbReference type="GO" id="GO:0005634">
    <property type="term" value="C:nucleus"/>
    <property type="evidence" value="ECO:0007669"/>
    <property type="project" value="TreeGrafter"/>
</dbReference>
<dbReference type="AlphaFoldDB" id="A0A9Q0M2I0"/>
<dbReference type="InterPro" id="IPR006186">
    <property type="entry name" value="Ser/Thr-sp_prot-phosphatase"/>
</dbReference>
<name>A0A9Q0M2I0_BLOTA</name>
<dbReference type="GO" id="GO:0005737">
    <property type="term" value="C:cytoplasm"/>
    <property type="evidence" value="ECO:0007669"/>
    <property type="project" value="TreeGrafter"/>
</dbReference>
<feature type="region of interest" description="Disordered" evidence="2">
    <location>
        <begin position="1"/>
        <end position="44"/>
    </location>
</feature>
<dbReference type="PRINTS" id="PR00114">
    <property type="entry name" value="STPHPHTASE"/>
</dbReference>
<dbReference type="Gene3D" id="1.10.238.10">
    <property type="entry name" value="EF-hand"/>
    <property type="match status" value="1"/>
</dbReference>
<feature type="domain" description="Serine/threonine specific protein phosphatases" evidence="3">
    <location>
        <begin position="714"/>
        <end position="719"/>
    </location>
</feature>
<dbReference type="PROSITE" id="PS00125">
    <property type="entry name" value="SER_THR_PHOSPHATASE"/>
    <property type="match status" value="1"/>
</dbReference>
<evidence type="ECO:0000259" key="3">
    <source>
        <dbReference type="PROSITE" id="PS00125"/>
    </source>
</evidence>
<dbReference type="SUPFAM" id="SSF56300">
    <property type="entry name" value="Metallo-dependent phosphatases"/>
    <property type="match status" value="1"/>
</dbReference>
<evidence type="ECO:0000313" key="4">
    <source>
        <dbReference type="EMBL" id="KAJ6217714.1"/>
    </source>
</evidence>
<proteinExistence type="inferred from homology"/>
<feature type="compositionally biased region" description="Basic and acidic residues" evidence="2">
    <location>
        <begin position="352"/>
        <end position="364"/>
    </location>
</feature>
<keyword evidence="1" id="KW-0378">Hydrolase</keyword>
<dbReference type="Pfam" id="PF00149">
    <property type="entry name" value="Metallophos"/>
    <property type="match status" value="1"/>
</dbReference>
<feature type="region of interest" description="Disordered" evidence="2">
    <location>
        <begin position="352"/>
        <end position="387"/>
    </location>
</feature>
<evidence type="ECO:0000313" key="5">
    <source>
        <dbReference type="Proteomes" id="UP001142055"/>
    </source>
</evidence>
<gene>
    <name evidence="4" type="ORF">RDWZM_008871</name>
</gene>
<dbReference type="InterPro" id="IPR050341">
    <property type="entry name" value="PP1_catalytic_subunit"/>
</dbReference>
<comment type="caution">
    <text evidence="4">The sequence shown here is derived from an EMBL/GenBank/DDBJ whole genome shotgun (WGS) entry which is preliminary data.</text>
</comment>
<dbReference type="InterPro" id="IPR011992">
    <property type="entry name" value="EF-hand-dom_pair"/>
</dbReference>
<evidence type="ECO:0000256" key="1">
    <source>
        <dbReference type="RuleBase" id="RU004273"/>
    </source>
</evidence>